<dbReference type="RefSeq" id="WP_120330732.1">
    <property type="nucleotide sequence ID" value="NZ_RAQQ01000019.1"/>
</dbReference>
<dbReference type="InterPro" id="IPR036259">
    <property type="entry name" value="MFS_trans_sf"/>
</dbReference>
<dbReference type="EMBL" id="RAQQ01000019">
    <property type="protein sequence ID" value="RKF24829.1"/>
    <property type="molecule type" value="Genomic_DNA"/>
</dbReference>
<organism evidence="9 10">
    <name type="scientific">Micromonospora globbae</name>
    <dbReference type="NCBI Taxonomy" id="1894969"/>
    <lineage>
        <taxon>Bacteria</taxon>
        <taxon>Bacillati</taxon>
        <taxon>Actinomycetota</taxon>
        <taxon>Actinomycetes</taxon>
        <taxon>Micromonosporales</taxon>
        <taxon>Micromonosporaceae</taxon>
        <taxon>Micromonospora</taxon>
    </lineage>
</organism>
<evidence type="ECO:0000256" key="3">
    <source>
        <dbReference type="ARBA" id="ARBA00022475"/>
    </source>
</evidence>
<comment type="subcellular location">
    <subcellularLocation>
        <location evidence="1">Cell membrane</location>
        <topology evidence="1">Multi-pass membrane protein</topology>
    </subcellularLocation>
</comment>
<evidence type="ECO:0000259" key="8">
    <source>
        <dbReference type="PROSITE" id="PS50850"/>
    </source>
</evidence>
<feature type="transmembrane region" description="Helical" evidence="7">
    <location>
        <begin position="327"/>
        <end position="351"/>
    </location>
</feature>
<dbReference type="InterPro" id="IPR010290">
    <property type="entry name" value="TM_effector"/>
</dbReference>
<dbReference type="Pfam" id="PF05977">
    <property type="entry name" value="MFS_3"/>
    <property type="match status" value="1"/>
</dbReference>
<dbReference type="InterPro" id="IPR020846">
    <property type="entry name" value="MFS_dom"/>
</dbReference>
<keyword evidence="5 7" id="KW-1133">Transmembrane helix</keyword>
<evidence type="ECO:0000256" key="6">
    <source>
        <dbReference type="ARBA" id="ARBA00023136"/>
    </source>
</evidence>
<evidence type="ECO:0000256" key="4">
    <source>
        <dbReference type="ARBA" id="ARBA00022692"/>
    </source>
</evidence>
<feature type="transmembrane region" description="Helical" evidence="7">
    <location>
        <begin position="303"/>
        <end position="321"/>
    </location>
</feature>
<dbReference type="PROSITE" id="PS50850">
    <property type="entry name" value="MFS"/>
    <property type="match status" value="1"/>
</dbReference>
<dbReference type="OrthoDB" id="4528313at2"/>
<feature type="transmembrane region" description="Helical" evidence="7">
    <location>
        <begin position="391"/>
        <end position="415"/>
    </location>
</feature>
<accession>A0A420EVV5</accession>
<keyword evidence="3" id="KW-1003">Cell membrane</keyword>
<comment type="caution">
    <text evidence="9">The sequence shown here is derived from an EMBL/GenBank/DDBJ whole genome shotgun (WGS) entry which is preliminary data.</text>
</comment>
<feature type="transmembrane region" description="Helical" evidence="7">
    <location>
        <begin position="67"/>
        <end position="88"/>
    </location>
</feature>
<dbReference type="CDD" id="cd06173">
    <property type="entry name" value="MFS_MefA_like"/>
    <property type="match status" value="1"/>
</dbReference>
<gene>
    <name evidence="9" type="ORF">D7I43_23520</name>
</gene>
<sequence length="424" mass="43167">MTDTDSRDTTASSAAPTAADATVVPQPLWRLSLWLTAEPVSLIGDQIFFLAIAWTAVQAAGPKGVGLVLAAGALPRALLMLFGGAIVDKLGPRRVALTSDILRALLMIAAAAIAAAAPHSIALLLALAVSFGIIDALFYPATGSLAPRVVPQQQLVRVQNIRALGTRMAVLFGAPLGGLLLAMGGPSLSFVANAATFVLSAAALAVLRVRSETSPHQVPESILRQVTDGLHYAVADPVARNLLLLVALLEFAVNGVINTAFPALAVDRGWGAQGLGWLVAVFGAGAAAAALVLIIVSRAPRPGLIVAGAALTGSAVMALFADAHSLYLTLSLSFAVGVVGGVVAGIVVPIIQTTTPENLLGRLMSLFGLATVGVAPLSIAAAALITEQAGLRTAFLFAATLTLIGAIACTASTYVRRIQLRPSS</sequence>
<dbReference type="AlphaFoldDB" id="A0A420EVV5"/>
<evidence type="ECO:0000256" key="2">
    <source>
        <dbReference type="ARBA" id="ARBA00022448"/>
    </source>
</evidence>
<dbReference type="PANTHER" id="PTHR23513:SF17">
    <property type="entry name" value="MEMBRANE PROTEIN"/>
    <property type="match status" value="1"/>
</dbReference>
<reference evidence="9 10" key="1">
    <citation type="journal article" date="2018" name="Int. J. Syst. Evol. Microbiol.">
        <title>Micromonospora globbae sp. nov., an endophytic actinomycete isolated from roots of Globba winitii C. H. Wright.</title>
        <authorList>
            <person name="Kuncharoen N."/>
            <person name="Pittayakhajonwut P."/>
            <person name="Tanasupawat S."/>
        </authorList>
    </citation>
    <scope>NUCLEOTIDE SEQUENCE [LARGE SCALE GENOMIC DNA]</scope>
    <source>
        <strain evidence="9 10">WPS1-2</strain>
    </source>
</reference>
<evidence type="ECO:0000313" key="9">
    <source>
        <dbReference type="EMBL" id="RKF24829.1"/>
    </source>
</evidence>
<dbReference type="SUPFAM" id="SSF103473">
    <property type="entry name" value="MFS general substrate transporter"/>
    <property type="match status" value="1"/>
</dbReference>
<feature type="transmembrane region" description="Helical" evidence="7">
    <location>
        <begin position="188"/>
        <end position="207"/>
    </location>
</feature>
<proteinExistence type="predicted"/>
<dbReference type="PANTHER" id="PTHR23513">
    <property type="entry name" value="INTEGRAL MEMBRANE EFFLUX PROTEIN-RELATED"/>
    <property type="match status" value="1"/>
</dbReference>
<evidence type="ECO:0000313" key="10">
    <source>
        <dbReference type="Proteomes" id="UP000285744"/>
    </source>
</evidence>
<evidence type="ECO:0000256" key="5">
    <source>
        <dbReference type="ARBA" id="ARBA00022989"/>
    </source>
</evidence>
<keyword evidence="6 7" id="KW-0472">Membrane</keyword>
<dbReference type="Proteomes" id="UP000285744">
    <property type="component" value="Unassembled WGS sequence"/>
</dbReference>
<dbReference type="GO" id="GO:0005886">
    <property type="term" value="C:plasma membrane"/>
    <property type="evidence" value="ECO:0007669"/>
    <property type="project" value="UniProtKB-SubCell"/>
</dbReference>
<keyword evidence="4 7" id="KW-0812">Transmembrane</keyword>
<evidence type="ECO:0000256" key="1">
    <source>
        <dbReference type="ARBA" id="ARBA00004651"/>
    </source>
</evidence>
<protein>
    <submittedName>
        <fullName evidence="9">MFS transporter</fullName>
    </submittedName>
</protein>
<evidence type="ECO:0000256" key="7">
    <source>
        <dbReference type="SAM" id="Phobius"/>
    </source>
</evidence>
<keyword evidence="2" id="KW-0813">Transport</keyword>
<feature type="transmembrane region" description="Helical" evidence="7">
    <location>
        <begin position="363"/>
        <end position="385"/>
    </location>
</feature>
<feature type="transmembrane region" description="Helical" evidence="7">
    <location>
        <begin position="275"/>
        <end position="296"/>
    </location>
</feature>
<dbReference type="Gene3D" id="1.20.1250.20">
    <property type="entry name" value="MFS general substrate transporter like domains"/>
    <property type="match status" value="2"/>
</dbReference>
<feature type="transmembrane region" description="Helical" evidence="7">
    <location>
        <begin position="163"/>
        <end position="182"/>
    </location>
</feature>
<feature type="domain" description="Major facilitator superfamily (MFS) profile" evidence="8">
    <location>
        <begin position="1"/>
        <end position="417"/>
    </location>
</feature>
<feature type="transmembrane region" description="Helical" evidence="7">
    <location>
        <begin position="242"/>
        <end position="263"/>
    </location>
</feature>
<dbReference type="GO" id="GO:0022857">
    <property type="term" value="F:transmembrane transporter activity"/>
    <property type="evidence" value="ECO:0007669"/>
    <property type="project" value="InterPro"/>
</dbReference>
<name>A0A420EVV5_9ACTN</name>